<dbReference type="EMBL" id="CACTIH010003696">
    <property type="protein sequence ID" value="CAA2982445.1"/>
    <property type="molecule type" value="Genomic_DNA"/>
</dbReference>
<evidence type="ECO:0000256" key="1">
    <source>
        <dbReference type="SAM" id="MobiDB-lite"/>
    </source>
</evidence>
<evidence type="ECO:0000313" key="2">
    <source>
        <dbReference type="EMBL" id="CAA2982445.1"/>
    </source>
</evidence>
<dbReference type="Gramene" id="OE9A062499T1">
    <property type="protein sequence ID" value="OE9A062499C1"/>
    <property type="gene ID" value="OE9A062499"/>
</dbReference>
<protein>
    <submittedName>
        <fullName evidence="2">Uncharacterized protein</fullName>
    </submittedName>
</protein>
<proteinExistence type="predicted"/>
<evidence type="ECO:0000313" key="3">
    <source>
        <dbReference type="Proteomes" id="UP000594638"/>
    </source>
</evidence>
<reference evidence="2 3" key="1">
    <citation type="submission" date="2019-12" db="EMBL/GenBank/DDBJ databases">
        <authorList>
            <person name="Alioto T."/>
            <person name="Alioto T."/>
            <person name="Gomez Garrido J."/>
        </authorList>
    </citation>
    <scope>NUCLEOTIDE SEQUENCE [LARGE SCALE GENOMIC DNA]</scope>
</reference>
<gene>
    <name evidence="2" type="ORF">OLEA9_A062499</name>
</gene>
<keyword evidence="3" id="KW-1185">Reference proteome</keyword>
<dbReference type="AlphaFoldDB" id="A0A8S0RSL3"/>
<comment type="caution">
    <text evidence="2">The sequence shown here is derived from an EMBL/GenBank/DDBJ whole genome shotgun (WGS) entry which is preliminary data.</text>
</comment>
<name>A0A8S0RSL3_OLEEU</name>
<organism evidence="2 3">
    <name type="scientific">Olea europaea subsp. europaea</name>
    <dbReference type="NCBI Taxonomy" id="158383"/>
    <lineage>
        <taxon>Eukaryota</taxon>
        <taxon>Viridiplantae</taxon>
        <taxon>Streptophyta</taxon>
        <taxon>Embryophyta</taxon>
        <taxon>Tracheophyta</taxon>
        <taxon>Spermatophyta</taxon>
        <taxon>Magnoliopsida</taxon>
        <taxon>eudicotyledons</taxon>
        <taxon>Gunneridae</taxon>
        <taxon>Pentapetalae</taxon>
        <taxon>asterids</taxon>
        <taxon>lamiids</taxon>
        <taxon>Lamiales</taxon>
        <taxon>Oleaceae</taxon>
        <taxon>Oleeae</taxon>
        <taxon>Olea</taxon>
    </lineage>
</organism>
<dbReference type="Proteomes" id="UP000594638">
    <property type="component" value="Unassembled WGS sequence"/>
</dbReference>
<sequence>MEHYTVGCGERDFQELGIECAYCWGLWDINRPLEGDCAEPAPDEGARPRVLGPPESSVSSVAAGLAIADGASQPGGGGRTQFQPEKTTTLLIFSLG</sequence>
<feature type="region of interest" description="Disordered" evidence="1">
    <location>
        <begin position="38"/>
        <end position="57"/>
    </location>
</feature>
<accession>A0A8S0RSL3</accession>